<evidence type="ECO:0000259" key="10">
    <source>
        <dbReference type="Pfam" id="PF01743"/>
    </source>
</evidence>
<dbReference type="Gene3D" id="3.30.460.10">
    <property type="entry name" value="Beta Polymerase, domain 2"/>
    <property type="match status" value="1"/>
</dbReference>
<keyword evidence="6" id="KW-0547">Nucleotide-binding</keyword>
<evidence type="ECO:0000313" key="14">
    <source>
        <dbReference type="Proteomes" id="UP000067683"/>
    </source>
</evidence>
<evidence type="ECO:0000256" key="3">
    <source>
        <dbReference type="ARBA" id="ARBA00022694"/>
    </source>
</evidence>
<evidence type="ECO:0000256" key="8">
    <source>
        <dbReference type="ARBA" id="ARBA00022884"/>
    </source>
</evidence>
<evidence type="ECO:0000259" key="11">
    <source>
        <dbReference type="Pfam" id="PF12627"/>
    </source>
</evidence>
<gene>
    <name evidence="13" type="ORF">AUC31_00775</name>
</gene>
<dbReference type="InterPro" id="IPR043519">
    <property type="entry name" value="NT_sf"/>
</dbReference>
<dbReference type="GO" id="GO:0016779">
    <property type="term" value="F:nucleotidyltransferase activity"/>
    <property type="evidence" value="ECO:0007669"/>
    <property type="project" value="UniProtKB-KW"/>
</dbReference>
<reference evidence="13" key="1">
    <citation type="submission" date="2016-01" db="EMBL/GenBank/DDBJ databases">
        <title>Complete genome of Planococcus rifietoensis type strain M8.</title>
        <authorList>
            <person name="See-Too W.S."/>
        </authorList>
    </citation>
    <scope>NUCLEOTIDE SEQUENCE [LARGE SCALE GENOMIC DNA]</scope>
    <source>
        <strain evidence="13">M8</strain>
    </source>
</reference>
<evidence type="ECO:0000259" key="12">
    <source>
        <dbReference type="Pfam" id="PF13735"/>
    </source>
</evidence>
<evidence type="ECO:0000256" key="7">
    <source>
        <dbReference type="ARBA" id="ARBA00022842"/>
    </source>
</evidence>
<feature type="domain" description="Poly A polymerase head" evidence="10">
    <location>
        <begin position="18"/>
        <end position="138"/>
    </location>
</feature>
<dbReference type="Pfam" id="PF12627">
    <property type="entry name" value="PolyA_pol_RNAbd"/>
    <property type="match status" value="1"/>
</dbReference>
<keyword evidence="8 9" id="KW-0694">RNA-binding</keyword>
<dbReference type="STRING" id="200991.AUC31_00775"/>
<dbReference type="SUPFAM" id="SSF81891">
    <property type="entry name" value="Poly A polymerase C-terminal region-like"/>
    <property type="match status" value="1"/>
</dbReference>
<dbReference type="GO" id="GO:0000049">
    <property type="term" value="F:tRNA binding"/>
    <property type="evidence" value="ECO:0007669"/>
    <property type="project" value="TreeGrafter"/>
</dbReference>
<keyword evidence="2 9" id="KW-0808">Transferase</keyword>
<comment type="cofactor">
    <cofactor evidence="1">
        <name>Mg(2+)</name>
        <dbReference type="ChEBI" id="CHEBI:18420"/>
    </cofactor>
</comment>
<organism evidence="13 14">
    <name type="scientific">Planococcus rifietoensis</name>
    <dbReference type="NCBI Taxonomy" id="200991"/>
    <lineage>
        <taxon>Bacteria</taxon>
        <taxon>Bacillati</taxon>
        <taxon>Bacillota</taxon>
        <taxon>Bacilli</taxon>
        <taxon>Bacillales</taxon>
        <taxon>Caryophanaceae</taxon>
        <taxon>Planococcus</taxon>
    </lineage>
</organism>
<dbReference type="GO" id="GO:0008033">
    <property type="term" value="P:tRNA processing"/>
    <property type="evidence" value="ECO:0007669"/>
    <property type="project" value="UniProtKB-KW"/>
</dbReference>
<dbReference type="PANTHER" id="PTHR46173">
    <property type="entry name" value="CCA TRNA NUCLEOTIDYLTRANSFERASE 1, MITOCHONDRIAL"/>
    <property type="match status" value="1"/>
</dbReference>
<dbReference type="PANTHER" id="PTHR46173:SF1">
    <property type="entry name" value="CCA TRNA NUCLEOTIDYLTRANSFERASE 1, MITOCHONDRIAL"/>
    <property type="match status" value="1"/>
</dbReference>
<dbReference type="InterPro" id="IPR050264">
    <property type="entry name" value="Bact_CCA-adding_enz_type3_sf"/>
</dbReference>
<dbReference type="InterPro" id="IPR032828">
    <property type="entry name" value="PolyA_RNA-bd"/>
</dbReference>
<evidence type="ECO:0000313" key="13">
    <source>
        <dbReference type="EMBL" id="ALS73869.1"/>
    </source>
</evidence>
<dbReference type="RefSeq" id="WP_058380578.1">
    <property type="nucleotide sequence ID" value="NZ_CP013659.2"/>
</dbReference>
<sequence length="377" mass="43174">MKQAKQIIARLKEAGFEAYMVGGAVRDYLRGSVPHDIDVATSASPEQVKALFERSIDTGIEHGTVMILIEGQGTEVTTFRTESGYSDNRRPDKVEFVNSLQEDLKRRDFTINSMAMTEQMEIIDPFGGKEDLSAGIIRAVGVPQERFAEDALRMLRAIRFSGQLNFHIEPATKQAIIEHAEKIQSVAMERIKAELDKVMVSAAPDISMRYLNETCLNRFLPSGGLFELDWSGYTTSKDPLSGWFYLLHQNGETFGAIREYRFSNQDKKDLQRALEASRLPFWDDWVYYSFTERQLMIAQAASHKTQAVKERQQALPIQSKSELAANGRDLMEWTGKKAGAWLKEWTLHIEKAVVERRLANDKERIKDWFIDEYHRHT</sequence>
<dbReference type="Proteomes" id="UP000067683">
    <property type="component" value="Chromosome"/>
</dbReference>
<evidence type="ECO:0000256" key="6">
    <source>
        <dbReference type="ARBA" id="ARBA00022741"/>
    </source>
</evidence>
<protein>
    <submittedName>
        <fullName evidence="13">CCA-adding protein</fullName>
    </submittedName>
</protein>
<dbReference type="Pfam" id="PF13735">
    <property type="entry name" value="tRNA_NucTran2_2"/>
    <property type="match status" value="1"/>
</dbReference>
<evidence type="ECO:0000256" key="1">
    <source>
        <dbReference type="ARBA" id="ARBA00001946"/>
    </source>
</evidence>
<evidence type="ECO:0000256" key="9">
    <source>
        <dbReference type="RuleBase" id="RU003953"/>
    </source>
</evidence>
<feature type="domain" description="tRNA nucleotidyltransferase/poly(A) polymerase RNA and SrmB- binding" evidence="11">
    <location>
        <begin position="165"/>
        <end position="219"/>
    </location>
</feature>
<dbReference type="GO" id="GO:0000166">
    <property type="term" value="F:nucleotide binding"/>
    <property type="evidence" value="ECO:0007669"/>
    <property type="project" value="UniProtKB-KW"/>
</dbReference>
<dbReference type="AlphaFoldDB" id="A0A0U2YMB3"/>
<proteinExistence type="inferred from homology"/>
<comment type="similarity">
    <text evidence="9">Belongs to the tRNA nucleotidyltransferase/poly(A) polymerase family.</text>
</comment>
<keyword evidence="7" id="KW-0460">Magnesium</keyword>
<dbReference type="CDD" id="cd05398">
    <property type="entry name" value="NT_ClassII-CCAase"/>
    <property type="match status" value="1"/>
</dbReference>
<keyword evidence="3" id="KW-0819">tRNA processing</keyword>
<feature type="domain" description="CCA-adding enzyme C-terminal" evidence="12">
    <location>
        <begin position="256"/>
        <end position="368"/>
    </location>
</feature>
<keyword evidence="4" id="KW-0548">Nucleotidyltransferase</keyword>
<keyword evidence="14" id="KW-1185">Reference proteome</keyword>
<name>A0A0U2YMB3_9BACL</name>
<dbReference type="OrthoDB" id="9805698at2"/>
<dbReference type="NCBIfam" id="NF009814">
    <property type="entry name" value="PRK13299.1"/>
    <property type="match status" value="1"/>
</dbReference>
<keyword evidence="5" id="KW-0479">Metal-binding</keyword>
<evidence type="ECO:0000256" key="5">
    <source>
        <dbReference type="ARBA" id="ARBA00022723"/>
    </source>
</evidence>
<evidence type="ECO:0000256" key="2">
    <source>
        <dbReference type="ARBA" id="ARBA00022679"/>
    </source>
</evidence>
<dbReference type="InterPro" id="IPR032810">
    <property type="entry name" value="CCA-adding_enz_C"/>
</dbReference>
<accession>A0A0U2YMB3</accession>
<dbReference type="Gene3D" id="1.10.246.80">
    <property type="match status" value="1"/>
</dbReference>
<dbReference type="SUPFAM" id="SSF81301">
    <property type="entry name" value="Nucleotidyltransferase"/>
    <property type="match status" value="1"/>
</dbReference>
<dbReference type="InterPro" id="IPR002646">
    <property type="entry name" value="PolA_pol_head_dom"/>
</dbReference>
<dbReference type="Pfam" id="PF01743">
    <property type="entry name" value="PolyA_pol"/>
    <property type="match status" value="1"/>
</dbReference>
<dbReference type="GO" id="GO:0046872">
    <property type="term" value="F:metal ion binding"/>
    <property type="evidence" value="ECO:0007669"/>
    <property type="project" value="UniProtKB-KW"/>
</dbReference>
<evidence type="ECO:0000256" key="4">
    <source>
        <dbReference type="ARBA" id="ARBA00022695"/>
    </source>
</evidence>
<dbReference type="Gene3D" id="1.10.3090.10">
    <property type="entry name" value="cca-adding enzyme, domain 2"/>
    <property type="match status" value="1"/>
</dbReference>
<dbReference type="KEGG" id="prt:AUC31_00775"/>
<dbReference type="EMBL" id="CP013659">
    <property type="protein sequence ID" value="ALS73869.1"/>
    <property type="molecule type" value="Genomic_DNA"/>
</dbReference>